<dbReference type="Gene3D" id="3.40.309.10">
    <property type="entry name" value="Aldehyde Dehydrogenase, Chain A, domain 2"/>
    <property type="match status" value="1"/>
</dbReference>
<dbReference type="GeneID" id="108493680"/>
<feature type="transmembrane region" description="Helical" evidence="8">
    <location>
        <begin position="12"/>
        <end position="31"/>
    </location>
</feature>
<dbReference type="OrthoDB" id="310895at2759"/>
<dbReference type="FunFam" id="3.40.605.10:FF:000026">
    <property type="entry name" value="Aldehyde dehydrogenase, putative"/>
    <property type="match status" value="1"/>
</dbReference>
<comment type="similarity">
    <text evidence="1 6">Belongs to the aldehyde dehydrogenase family.</text>
</comment>
<dbReference type="GO" id="GO:0004029">
    <property type="term" value="F:aldehyde dehydrogenase (NAD+) activity"/>
    <property type="evidence" value="ECO:0007669"/>
    <property type="project" value="UniProtKB-EC"/>
</dbReference>
<keyword evidence="10" id="KW-1185">Reference proteome</keyword>
<keyword evidence="8" id="KW-1133">Transmembrane helix</keyword>
<sequence length="655" mass="72211">MVNRMSGTCNGCGYFHLPCCTIISFFFPLSVSSRSLAIPCRLSVCLKDLFLRGISFDKCETETSIHLLLLLNCVYIEVMPGILTVVLITDLRVQRAEEVKYNRSKKSSPDSKAAFKYVKNSTLNLGTCLLRESNFTGTSSNFSTENMKKQGSDSNSTTVMPALPEPIKDLKIKYTKIFINNEWHDSISGKKFAVFNPANEEKICEVEEGDKEDIDKAVKAARKAFELGSPWRTMDASERGRLLNKLADLVERDRLILATMEAINGGKLFSTAYLMDLGACVKSLRYCAGWADKIHGRTVPMDGNFFTFTRHEPIGVCGQIIPWNFPLVMFMWKIAPALCCGNTVVVKPAEQTPLTALYMGALIKEAGFPPGVVNIVPGFGPTAGAAVSHHMDIDKVAFTGSTEVGKLIKEAAGKSNLKRVTLELGGKSPNIIFADADLDTAVEFAHIGVFYHQGQCCIAGSRIFVEEPIYDEFVRRSIERAKKYTLGNPLLPDVQQGPQIDKEQYKKILELIESGKKEGAKLECGGGPWGDKGYFIQPTVFSNVTDDMRIAKEEIFGPVQQIMKFKTIDEVIKRANNTTYGLAAAVFTKDIDKALTFAAALQAGTVWVNCYSAVSAQCPFGGFKMSGNGREMGEYGLHEYTEVKTVTIKIPQKNS</sequence>
<keyword evidence="8" id="KW-0812">Transmembrane</keyword>
<dbReference type="PANTHER" id="PTHR11699">
    <property type="entry name" value="ALDEHYDE DEHYDROGENASE-RELATED"/>
    <property type="match status" value="1"/>
</dbReference>
<dbReference type="Pfam" id="PF00171">
    <property type="entry name" value="Aldedh"/>
    <property type="match status" value="1"/>
</dbReference>
<evidence type="ECO:0000256" key="8">
    <source>
        <dbReference type="SAM" id="Phobius"/>
    </source>
</evidence>
<dbReference type="InterPro" id="IPR016160">
    <property type="entry name" value="Ald_DH_CS_CYS"/>
</dbReference>
<dbReference type="EC" id="1.2.1.3" evidence="4"/>
<evidence type="ECO:0000256" key="3">
    <source>
        <dbReference type="ARBA" id="ARBA00023027"/>
    </source>
</evidence>
<dbReference type="CTD" id="216"/>
<dbReference type="Proteomes" id="UP000504624">
    <property type="component" value="Unplaced"/>
</dbReference>
<evidence type="ECO:0000256" key="6">
    <source>
        <dbReference type="RuleBase" id="RU003345"/>
    </source>
</evidence>
<dbReference type="InterPro" id="IPR029510">
    <property type="entry name" value="Ald_DH_CS_GLU"/>
</dbReference>
<dbReference type="InterPro" id="IPR016161">
    <property type="entry name" value="Ald_DH/histidinol_DH"/>
</dbReference>
<dbReference type="FunFam" id="3.40.605.10:FF:000029">
    <property type="entry name" value="Aldehyde dehydrogenase, mitochondrial"/>
    <property type="match status" value="1"/>
</dbReference>
<dbReference type="InterPro" id="IPR016163">
    <property type="entry name" value="Ald_DH_C"/>
</dbReference>
<dbReference type="InterPro" id="IPR015590">
    <property type="entry name" value="Aldehyde_DH_dom"/>
</dbReference>
<evidence type="ECO:0000259" key="9">
    <source>
        <dbReference type="Pfam" id="PF00171"/>
    </source>
</evidence>
<dbReference type="FunFam" id="3.40.309.10:FF:000001">
    <property type="entry name" value="Mitochondrial aldehyde dehydrogenase 2"/>
    <property type="match status" value="1"/>
</dbReference>
<accession>A0A6J0GLQ9</accession>
<feature type="region of interest" description="Disordered" evidence="7">
    <location>
        <begin position="141"/>
        <end position="160"/>
    </location>
</feature>
<evidence type="ECO:0000256" key="2">
    <source>
        <dbReference type="ARBA" id="ARBA00023002"/>
    </source>
</evidence>
<evidence type="ECO:0000256" key="1">
    <source>
        <dbReference type="ARBA" id="ARBA00009986"/>
    </source>
</evidence>
<dbReference type="AlphaFoldDB" id="A0A6J0GLQ9"/>
<evidence type="ECO:0000256" key="5">
    <source>
        <dbReference type="PROSITE-ProRule" id="PRU10007"/>
    </source>
</evidence>
<evidence type="ECO:0000313" key="10">
    <source>
        <dbReference type="Proteomes" id="UP000504624"/>
    </source>
</evidence>
<dbReference type="InterPro" id="IPR016162">
    <property type="entry name" value="Ald_DH_N"/>
</dbReference>
<keyword evidence="3" id="KW-0520">NAD</keyword>
<organism evidence="10 11">
    <name type="scientific">Lepidothrix coronata</name>
    <name type="common">blue-crowned manakin</name>
    <dbReference type="NCBI Taxonomy" id="321398"/>
    <lineage>
        <taxon>Eukaryota</taxon>
        <taxon>Metazoa</taxon>
        <taxon>Chordata</taxon>
        <taxon>Craniata</taxon>
        <taxon>Vertebrata</taxon>
        <taxon>Euteleostomi</taxon>
        <taxon>Archelosauria</taxon>
        <taxon>Archosauria</taxon>
        <taxon>Dinosauria</taxon>
        <taxon>Saurischia</taxon>
        <taxon>Theropoda</taxon>
        <taxon>Coelurosauria</taxon>
        <taxon>Aves</taxon>
        <taxon>Neognathae</taxon>
        <taxon>Neoaves</taxon>
        <taxon>Telluraves</taxon>
        <taxon>Australaves</taxon>
        <taxon>Passeriformes</taxon>
        <taxon>Pipridae</taxon>
        <taxon>Lepidothrix</taxon>
    </lineage>
</organism>
<protein>
    <recommendedName>
        <fullName evidence="4">aldehyde dehydrogenase (NAD(+))</fullName>
        <ecNumber evidence="4">1.2.1.3</ecNumber>
    </recommendedName>
</protein>
<name>A0A6J0GLQ9_9PASS</name>
<dbReference type="Gene3D" id="3.40.605.10">
    <property type="entry name" value="Aldehyde Dehydrogenase, Chain A, domain 1"/>
    <property type="match status" value="1"/>
</dbReference>
<dbReference type="RefSeq" id="XP_017662861.1">
    <property type="nucleotide sequence ID" value="XM_017807372.1"/>
</dbReference>
<proteinExistence type="inferred from homology"/>
<gene>
    <name evidence="11" type="primary">ALDH1A1</name>
</gene>
<dbReference type="CDD" id="cd07141">
    <property type="entry name" value="ALDH_F1AB_F2_RALDH1"/>
    <property type="match status" value="1"/>
</dbReference>
<keyword evidence="2 6" id="KW-0560">Oxidoreductase</keyword>
<evidence type="ECO:0000256" key="4">
    <source>
        <dbReference type="ARBA" id="ARBA00024226"/>
    </source>
</evidence>
<keyword evidence="8" id="KW-0472">Membrane</keyword>
<evidence type="ECO:0000313" key="11">
    <source>
        <dbReference type="RefSeq" id="XP_017662861.1"/>
    </source>
</evidence>
<feature type="domain" description="Aldehyde dehydrogenase" evidence="9">
    <location>
        <begin position="183"/>
        <end position="646"/>
    </location>
</feature>
<evidence type="ECO:0000256" key="7">
    <source>
        <dbReference type="SAM" id="MobiDB-lite"/>
    </source>
</evidence>
<dbReference type="PROSITE" id="PS00070">
    <property type="entry name" value="ALDEHYDE_DEHYDR_CYS"/>
    <property type="match status" value="1"/>
</dbReference>
<feature type="active site" evidence="5">
    <location>
        <position position="423"/>
    </location>
</feature>
<dbReference type="PROSITE" id="PS00687">
    <property type="entry name" value="ALDEHYDE_DEHYDR_GLU"/>
    <property type="match status" value="1"/>
</dbReference>
<reference evidence="11" key="1">
    <citation type="submission" date="2025-08" db="UniProtKB">
        <authorList>
            <consortium name="RefSeq"/>
        </authorList>
    </citation>
    <scope>IDENTIFICATION</scope>
</reference>
<dbReference type="SUPFAM" id="SSF53720">
    <property type="entry name" value="ALDH-like"/>
    <property type="match status" value="1"/>
</dbReference>